<evidence type="ECO:0000313" key="6">
    <source>
        <dbReference type="EMBL" id="KAJ6724954.1"/>
    </source>
</evidence>
<proteinExistence type="predicted"/>
<dbReference type="Gene3D" id="1.10.10.10">
    <property type="entry name" value="Winged helix-like DNA-binding domain superfamily/Winged helix DNA-binding domain"/>
    <property type="match status" value="1"/>
</dbReference>
<reference evidence="6" key="1">
    <citation type="submission" date="2022-11" db="EMBL/GenBank/DDBJ databases">
        <authorList>
            <person name="Hyden B.L."/>
            <person name="Feng K."/>
            <person name="Yates T."/>
            <person name="Jawdy S."/>
            <person name="Smart L.B."/>
            <person name="Muchero W."/>
        </authorList>
    </citation>
    <scope>NUCLEOTIDE SEQUENCE</scope>
    <source>
        <tissue evidence="6">Shoot tip</tissue>
    </source>
</reference>
<dbReference type="InterPro" id="IPR016461">
    <property type="entry name" value="COMT-like"/>
</dbReference>
<feature type="domain" description="O-methyltransferase C-terminal" evidence="4">
    <location>
        <begin position="132"/>
        <end position="341"/>
    </location>
</feature>
<dbReference type="GO" id="GO:0046983">
    <property type="term" value="F:protein dimerization activity"/>
    <property type="evidence" value="ECO:0007669"/>
    <property type="project" value="InterPro"/>
</dbReference>
<dbReference type="Proteomes" id="UP001151529">
    <property type="component" value="Chromosome 11"/>
</dbReference>
<dbReference type="PIRSF" id="PIRSF005739">
    <property type="entry name" value="O-mtase"/>
    <property type="match status" value="1"/>
</dbReference>
<dbReference type="InterPro" id="IPR001077">
    <property type="entry name" value="COMT_C"/>
</dbReference>
<keyword evidence="1" id="KW-0489">Methyltransferase</keyword>
<gene>
    <name evidence="6" type="ORF">OIU85_022826</name>
</gene>
<dbReference type="Pfam" id="PF00891">
    <property type="entry name" value="Methyltransf_2"/>
    <property type="match status" value="1"/>
</dbReference>
<reference evidence="6" key="2">
    <citation type="journal article" date="2023" name="Int. J. Mol. Sci.">
        <title>De Novo Assembly and Annotation of 11 Diverse Shrub Willow (Salix) Genomes Reveals Novel Gene Organization in Sex-Linked Regions.</title>
        <authorList>
            <person name="Hyden B."/>
            <person name="Feng K."/>
            <person name="Yates T.B."/>
            <person name="Jawdy S."/>
            <person name="Cereghino C."/>
            <person name="Smart L.B."/>
            <person name="Muchero W."/>
        </authorList>
    </citation>
    <scope>NUCLEOTIDE SEQUENCE [LARGE SCALE GENOMIC DNA]</scope>
    <source>
        <tissue evidence="6">Shoot tip</tissue>
    </source>
</reference>
<sequence length="359" mass="40329">MDVEQGHGVSELFKAQCHLYKHIYYFIESMSLKCALQLGIPDVIQKNNRPITLQQLVSALNIPESKANFLQRLMRILDHTGFFDTVKIHDDQEGVEEGYVLTPSSKLLLKDSPTSLSPAVLAMLDPVLMNPWFSLGEWIQGKELTPFETYHGMSFGEYEKRNLKFINNLNEGMASDSKLVSLVVKEHKEIFESVDSLVDVGGGTGTLARSLADAYPHLKCTVLDLPQVVANLPESENLKFAGGDMFKSIPSTDAIIIKSVLLNWSDEDCIKILKRCREAIPCKDNGGKVVLVEMVINDQKDEHEELTKTRLFFDMGMMLIGNGRGRNEIEWKKLFLEAGFSHYKITAVSGLNSIIELYP</sequence>
<dbReference type="CDD" id="cd02440">
    <property type="entry name" value="AdoMet_MTases"/>
    <property type="match status" value="1"/>
</dbReference>
<evidence type="ECO:0000256" key="2">
    <source>
        <dbReference type="ARBA" id="ARBA00022679"/>
    </source>
</evidence>
<dbReference type="FunFam" id="3.40.50.150:FF:000206">
    <property type="entry name" value="O-methyltransferase ZRP4"/>
    <property type="match status" value="1"/>
</dbReference>
<dbReference type="Gene3D" id="3.40.50.150">
    <property type="entry name" value="Vaccinia Virus protein VP39"/>
    <property type="match status" value="1"/>
</dbReference>
<evidence type="ECO:0000259" key="5">
    <source>
        <dbReference type="Pfam" id="PF08100"/>
    </source>
</evidence>
<dbReference type="InterPro" id="IPR029063">
    <property type="entry name" value="SAM-dependent_MTases_sf"/>
</dbReference>
<dbReference type="GO" id="GO:0032259">
    <property type="term" value="P:methylation"/>
    <property type="evidence" value="ECO:0007669"/>
    <property type="project" value="UniProtKB-KW"/>
</dbReference>
<dbReference type="EMBL" id="JAPFFL010000005">
    <property type="protein sequence ID" value="KAJ6724954.1"/>
    <property type="molecule type" value="Genomic_DNA"/>
</dbReference>
<dbReference type="AlphaFoldDB" id="A0A9Q0U7Q5"/>
<keyword evidence="3" id="KW-0949">S-adenosyl-L-methionine</keyword>
<protein>
    <submittedName>
        <fullName evidence="6">ASMT2</fullName>
    </submittedName>
</protein>
<evidence type="ECO:0000259" key="4">
    <source>
        <dbReference type="Pfam" id="PF00891"/>
    </source>
</evidence>
<keyword evidence="7" id="KW-1185">Reference proteome</keyword>
<dbReference type="FunFam" id="1.10.10.10:FF:000213">
    <property type="entry name" value="Coniferyl alcohol 9-O-methyltransferase"/>
    <property type="match status" value="1"/>
</dbReference>
<keyword evidence="2" id="KW-0808">Transferase</keyword>
<dbReference type="GO" id="GO:0008171">
    <property type="term" value="F:O-methyltransferase activity"/>
    <property type="evidence" value="ECO:0007669"/>
    <property type="project" value="InterPro"/>
</dbReference>
<dbReference type="OrthoDB" id="2410195at2759"/>
<accession>A0A9Q0U7Q5</accession>
<organism evidence="6 7">
    <name type="scientific">Salix viminalis</name>
    <name type="common">Common osier</name>
    <name type="synonym">Basket willow</name>
    <dbReference type="NCBI Taxonomy" id="40686"/>
    <lineage>
        <taxon>Eukaryota</taxon>
        <taxon>Viridiplantae</taxon>
        <taxon>Streptophyta</taxon>
        <taxon>Embryophyta</taxon>
        <taxon>Tracheophyta</taxon>
        <taxon>Spermatophyta</taxon>
        <taxon>Magnoliopsida</taxon>
        <taxon>eudicotyledons</taxon>
        <taxon>Gunneridae</taxon>
        <taxon>Pentapetalae</taxon>
        <taxon>rosids</taxon>
        <taxon>fabids</taxon>
        <taxon>Malpighiales</taxon>
        <taxon>Salicaceae</taxon>
        <taxon>Saliceae</taxon>
        <taxon>Salix</taxon>
    </lineage>
</organism>
<feature type="domain" description="O-methyltransferase dimerisation" evidence="5">
    <location>
        <begin position="21"/>
        <end position="111"/>
    </location>
</feature>
<evidence type="ECO:0000313" key="7">
    <source>
        <dbReference type="Proteomes" id="UP001151529"/>
    </source>
</evidence>
<evidence type="ECO:0000256" key="1">
    <source>
        <dbReference type="ARBA" id="ARBA00022603"/>
    </source>
</evidence>
<comment type="caution">
    <text evidence="6">The sequence shown here is derived from an EMBL/GenBank/DDBJ whole genome shotgun (WGS) entry which is preliminary data.</text>
</comment>
<dbReference type="GO" id="GO:0009701">
    <property type="term" value="P:isoflavonoid phytoalexin biosynthetic process"/>
    <property type="evidence" value="ECO:0007669"/>
    <property type="project" value="UniProtKB-ARBA"/>
</dbReference>
<dbReference type="PANTHER" id="PTHR11746">
    <property type="entry name" value="O-METHYLTRANSFERASE"/>
    <property type="match status" value="1"/>
</dbReference>
<evidence type="ECO:0000256" key="3">
    <source>
        <dbReference type="ARBA" id="ARBA00022691"/>
    </source>
</evidence>
<dbReference type="InterPro" id="IPR036388">
    <property type="entry name" value="WH-like_DNA-bd_sf"/>
</dbReference>
<dbReference type="SUPFAM" id="SSF46785">
    <property type="entry name" value="Winged helix' DNA-binding domain"/>
    <property type="match status" value="1"/>
</dbReference>
<dbReference type="InterPro" id="IPR036390">
    <property type="entry name" value="WH_DNA-bd_sf"/>
</dbReference>
<name>A0A9Q0U7Q5_SALVM</name>
<dbReference type="InterPro" id="IPR012967">
    <property type="entry name" value="COMT_dimerisation"/>
</dbReference>
<dbReference type="SUPFAM" id="SSF53335">
    <property type="entry name" value="S-adenosyl-L-methionine-dependent methyltransferases"/>
    <property type="match status" value="1"/>
</dbReference>
<dbReference type="GO" id="GO:0030746">
    <property type="term" value="F:isoflavone 4'-O-methyltransferase activity"/>
    <property type="evidence" value="ECO:0007669"/>
    <property type="project" value="UniProtKB-ARBA"/>
</dbReference>
<dbReference type="PROSITE" id="PS51683">
    <property type="entry name" value="SAM_OMT_II"/>
    <property type="match status" value="1"/>
</dbReference>
<dbReference type="Pfam" id="PF08100">
    <property type="entry name" value="Dimerisation"/>
    <property type="match status" value="1"/>
</dbReference>